<accession>A0A6N2CCH5</accession>
<evidence type="ECO:0000256" key="2">
    <source>
        <dbReference type="ARBA" id="ARBA00022771"/>
    </source>
</evidence>
<sequence length="227" mass="26591">MRIVKNPNISSSIKDGDVKMEEEEGVKRRRESEKPPEDDCCPICFGDFSIPCKTNCGHWFCANCILQLWYYRSTLRRCKCPICSCLISKLVPEASLLVQQEKDVVELLKKIRRYNHIYISGAYGIFLKVLALPLLTRRVLRALMDTLMDPDQVRLNYYLMRIFALFLSWIYWGCEFQFIPTGGLGIWRLFDICAIATVAIFYMVGLYHRWVLRRRVRQLAVLPIHPD</sequence>
<evidence type="ECO:0000256" key="6">
    <source>
        <dbReference type="SAM" id="Phobius"/>
    </source>
</evidence>
<dbReference type="PROSITE" id="PS00518">
    <property type="entry name" value="ZF_RING_1"/>
    <property type="match status" value="1"/>
</dbReference>
<dbReference type="PANTHER" id="PTHR22894:SF6">
    <property type="entry name" value="E3 UBIQUITIN-PROTEIN LIGASE RNF170-LIKE ISOFORM X1"/>
    <property type="match status" value="1"/>
</dbReference>
<feature type="domain" description="RING-type" evidence="7">
    <location>
        <begin position="41"/>
        <end position="84"/>
    </location>
</feature>
<evidence type="ECO:0000256" key="4">
    <source>
        <dbReference type="PROSITE-ProRule" id="PRU00175"/>
    </source>
</evidence>
<reference evidence="8" key="1">
    <citation type="submission" date="2019-05" db="EMBL/GenBank/DDBJ databases">
        <title>The de novo reference genome and transcriptome assemblies of the wild tomato species Solanum chilense.</title>
        <authorList>
            <person name="Stam R."/>
            <person name="Nosenko T."/>
            <person name="Hoerger A.C."/>
            <person name="Stephan W."/>
            <person name="Seidel M.A."/>
            <person name="Kuhn J.M.M."/>
            <person name="Haberer G."/>
            <person name="Tellier A."/>
        </authorList>
    </citation>
    <scope>NUCLEOTIDE SEQUENCE</scope>
    <source>
        <tissue evidence="8">Mature leaves</tissue>
    </source>
</reference>
<keyword evidence="2 4" id="KW-0863">Zinc-finger</keyword>
<keyword evidence="1" id="KW-0479">Metal-binding</keyword>
<evidence type="ECO:0000256" key="1">
    <source>
        <dbReference type="ARBA" id="ARBA00022723"/>
    </source>
</evidence>
<protein>
    <recommendedName>
        <fullName evidence="7">RING-type domain-containing protein</fullName>
    </recommendedName>
</protein>
<keyword evidence="6" id="KW-0472">Membrane</keyword>
<feature type="transmembrane region" description="Helical" evidence="6">
    <location>
        <begin position="117"/>
        <end position="135"/>
    </location>
</feature>
<evidence type="ECO:0000256" key="5">
    <source>
        <dbReference type="SAM" id="MobiDB-lite"/>
    </source>
</evidence>
<dbReference type="PANTHER" id="PTHR22894">
    <property type="entry name" value="RING-TYPE DOMAIN-CONTAINING PROTEIN"/>
    <property type="match status" value="1"/>
</dbReference>
<comment type="caution">
    <text evidence="8">The sequence shown here is derived from an EMBL/GenBank/DDBJ whole genome shotgun (WGS) entry which is preliminary data.</text>
</comment>
<name>A0A6N2CCH5_SOLCI</name>
<dbReference type="AlphaFoldDB" id="A0A6N2CCH5"/>
<dbReference type="PROSITE" id="PS50089">
    <property type="entry name" value="ZF_RING_2"/>
    <property type="match status" value="1"/>
</dbReference>
<dbReference type="InterPro" id="IPR017907">
    <property type="entry name" value="Znf_RING_CS"/>
</dbReference>
<dbReference type="InterPro" id="IPR013083">
    <property type="entry name" value="Znf_RING/FYVE/PHD"/>
</dbReference>
<dbReference type="EMBL" id="RXGB01000265">
    <property type="protein sequence ID" value="TMX04266.1"/>
    <property type="molecule type" value="Genomic_DNA"/>
</dbReference>
<feature type="transmembrane region" description="Helical" evidence="6">
    <location>
        <begin position="155"/>
        <end position="172"/>
    </location>
</feature>
<feature type="region of interest" description="Disordered" evidence="5">
    <location>
        <begin position="1"/>
        <end position="37"/>
    </location>
</feature>
<evidence type="ECO:0000313" key="8">
    <source>
        <dbReference type="EMBL" id="TMX04266.1"/>
    </source>
</evidence>
<dbReference type="SUPFAM" id="SSF57850">
    <property type="entry name" value="RING/U-box"/>
    <property type="match status" value="1"/>
</dbReference>
<organism evidence="8">
    <name type="scientific">Solanum chilense</name>
    <name type="common">Tomato</name>
    <name type="synonym">Lycopersicon chilense</name>
    <dbReference type="NCBI Taxonomy" id="4083"/>
    <lineage>
        <taxon>Eukaryota</taxon>
        <taxon>Viridiplantae</taxon>
        <taxon>Streptophyta</taxon>
        <taxon>Embryophyta</taxon>
        <taxon>Tracheophyta</taxon>
        <taxon>Spermatophyta</taxon>
        <taxon>Magnoliopsida</taxon>
        <taxon>eudicotyledons</taxon>
        <taxon>Gunneridae</taxon>
        <taxon>Pentapetalae</taxon>
        <taxon>asterids</taxon>
        <taxon>lamiids</taxon>
        <taxon>Solanales</taxon>
        <taxon>Solanaceae</taxon>
        <taxon>Solanoideae</taxon>
        <taxon>Solaneae</taxon>
        <taxon>Solanum</taxon>
        <taxon>Solanum subgen. Lycopersicon</taxon>
    </lineage>
</organism>
<dbReference type="InterPro" id="IPR027370">
    <property type="entry name" value="Znf-RING_euk"/>
</dbReference>
<dbReference type="GO" id="GO:0008270">
    <property type="term" value="F:zinc ion binding"/>
    <property type="evidence" value="ECO:0007669"/>
    <property type="project" value="UniProtKB-KW"/>
</dbReference>
<keyword evidence="6" id="KW-1133">Transmembrane helix</keyword>
<gene>
    <name evidence="8" type="ORF">EJD97_010320</name>
</gene>
<dbReference type="Pfam" id="PF13445">
    <property type="entry name" value="zf-RING_UBOX"/>
    <property type="match status" value="1"/>
</dbReference>
<evidence type="ECO:0000256" key="3">
    <source>
        <dbReference type="ARBA" id="ARBA00022833"/>
    </source>
</evidence>
<evidence type="ECO:0000259" key="7">
    <source>
        <dbReference type="PROSITE" id="PS50089"/>
    </source>
</evidence>
<dbReference type="GO" id="GO:0061630">
    <property type="term" value="F:ubiquitin protein ligase activity"/>
    <property type="evidence" value="ECO:0007669"/>
    <property type="project" value="InterPro"/>
</dbReference>
<proteinExistence type="predicted"/>
<dbReference type="InterPro" id="IPR038896">
    <property type="entry name" value="RNF170"/>
</dbReference>
<dbReference type="InterPro" id="IPR001841">
    <property type="entry name" value="Znf_RING"/>
</dbReference>
<dbReference type="SMART" id="SM00184">
    <property type="entry name" value="RING"/>
    <property type="match status" value="1"/>
</dbReference>
<keyword evidence="3" id="KW-0862">Zinc</keyword>
<dbReference type="Gene3D" id="3.30.40.10">
    <property type="entry name" value="Zinc/RING finger domain, C3HC4 (zinc finger)"/>
    <property type="match status" value="1"/>
</dbReference>
<keyword evidence="6" id="KW-0812">Transmembrane</keyword>
<feature type="transmembrane region" description="Helical" evidence="6">
    <location>
        <begin position="184"/>
        <end position="207"/>
    </location>
</feature>